<sequence>MKKIQRRQVNLAVLLSAAAGYLDAVGYVFLGGFFVSFMSGNTTELATSIAEGRLATAGLAATLIGCFFGGAVLGAVLVRHWDGRTLVLASSSALVGITALLANLVHSEWPVTILLPLSMGVVNATFLTAGEASIGLTYMTGALVKAGQRLVDAFYGGPRMLWARHLSLWAALLVGGVVGAGTLHWIGLAGALWPIAGLLAVVTAVVAVDRRRRGVFGERPGRREIQVLGPDVGD</sequence>
<protein>
    <submittedName>
        <fullName evidence="2">YoaK family protein</fullName>
    </submittedName>
</protein>
<dbReference type="Pfam" id="PF06912">
    <property type="entry name" value="DUF1275"/>
    <property type="match status" value="1"/>
</dbReference>
<evidence type="ECO:0000256" key="1">
    <source>
        <dbReference type="SAM" id="Phobius"/>
    </source>
</evidence>
<keyword evidence="1" id="KW-1133">Transmembrane helix</keyword>
<dbReference type="PANTHER" id="PTHR37314">
    <property type="entry name" value="SLR0142 PROTEIN"/>
    <property type="match status" value="1"/>
</dbReference>
<feature type="transmembrane region" description="Helical" evidence="1">
    <location>
        <begin position="12"/>
        <end position="34"/>
    </location>
</feature>
<dbReference type="Proteomes" id="UP001418444">
    <property type="component" value="Unassembled WGS sequence"/>
</dbReference>
<feature type="transmembrane region" description="Helical" evidence="1">
    <location>
        <begin position="166"/>
        <end position="186"/>
    </location>
</feature>
<feature type="transmembrane region" description="Helical" evidence="1">
    <location>
        <begin position="85"/>
        <end position="105"/>
    </location>
</feature>
<dbReference type="InterPro" id="IPR010699">
    <property type="entry name" value="DUF1275"/>
</dbReference>
<organism evidence="2 3">
    <name type="scientific">Gordonia caeni</name>
    <dbReference type="NCBI Taxonomy" id="1007097"/>
    <lineage>
        <taxon>Bacteria</taxon>
        <taxon>Bacillati</taxon>
        <taxon>Actinomycetota</taxon>
        <taxon>Actinomycetes</taxon>
        <taxon>Mycobacteriales</taxon>
        <taxon>Gordoniaceae</taxon>
        <taxon>Gordonia</taxon>
    </lineage>
</organism>
<comment type="caution">
    <text evidence="2">The sequence shown here is derived from an EMBL/GenBank/DDBJ whole genome shotgun (WGS) entry which is preliminary data.</text>
</comment>
<dbReference type="EMBL" id="BAAAZW010000004">
    <property type="protein sequence ID" value="GAA3958209.1"/>
    <property type="molecule type" value="Genomic_DNA"/>
</dbReference>
<keyword evidence="3" id="KW-1185">Reference proteome</keyword>
<feature type="transmembrane region" description="Helical" evidence="1">
    <location>
        <begin position="192"/>
        <end position="209"/>
    </location>
</feature>
<accession>A0ABP7P1P0</accession>
<feature type="transmembrane region" description="Helical" evidence="1">
    <location>
        <begin position="54"/>
        <end position="78"/>
    </location>
</feature>
<proteinExistence type="predicted"/>
<name>A0ABP7P1P0_9ACTN</name>
<dbReference type="RefSeq" id="WP_344782625.1">
    <property type="nucleotide sequence ID" value="NZ_BAAAZW010000004.1"/>
</dbReference>
<dbReference type="PANTHER" id="PTHR37314:SF4">
    <property type="entry name" value="UPF0700 TRANSMEMBRANE PROTEIN YOAK"/>
    <property type="match status" value="1"/>
</dbReference>
<reference evidence="3" key="1">
    <citation type="journal article" date="2019" name="Int. J. Syst. Evol. Microbiol.">
        <title>The Global Catalogue of Microorganisms (GCM) 10K type strain sequencing project: providing services to taxonomists for standard genome sequencing and annotation.</title>
        <authorList>
            <consortium name="The Broad Institute Genomics Platform"/>
            <consortium name="The Broad Institute Genome Sequencing Center for Infectious Disease"/>
            <person name="Wu L."/>
            <person name="Ma J."/>
        </authorList>
    </citation>
    <scope>NUCLEOTIDE SEQUENCE [LARGE SCALE GENOMIC DNA]</scope>
    <source>
        <strain evidence="3">JCM 16923</strain>
    </source>
</reference>
<keyword evidence="1" id="KW-0812">Transmembrane</keyword>
<gene>
    <name evidence="2" type="ORF">GCM10022231_17060</name>
</gene>
<keyword evidence="1" id="KW-0472">Membrane</keyword>
<evidence type="ECO:0000313" key="3">
    <source>
        <dbReference type="Proteomes" id="UP001418444"/>
    </source>
</evidence>
<evidence type="ECO:0000313" key="2">
    <source>
        <dbReference type="EMBL" id="GAA3958209.1"/>
    </source>
</evidence>